<name>A0A9J9QCG0_ACIET</name>
<dbReference type="EMBL" id="CP001392">
    <property type="protein sequence ID" value="ACM33273.1"/>
    <property type="molecule type" value="Genomic_DNA"/>
</dbReference>
<protein>
    <submittedName>
        <fullName evidence="2">Uncharacterized protein</fullName>
    </submittedName>
</protein>
<accession>A0A9J9QCG0</accession>
<keyword evidence="3" id="KW-1185">Reference proteome</keyword>
<dbReference type="AlphaFoldDB" id="A0A9J9QCG0"/>
<dbReference type="RefSeq" id="WP_015913343.1">
    <property type="nucleotide sequence ID" value="NC_011992.1"/>
</dbReference>
<reference evidence="2 3" key="1">
    <citation type="journal article" date="2010" name="J. Bacteriol.">
        <title>Completed genome sequence of the anaerobic iron-oxidizing bacterium Acidovorax ebreus strain TPSY.</title>
        <authorList>
            <person name="Byrne-Bailey K.G."/>
            <person name="Weber K.A."/>
            <person name="Chair A.H."/>
            <person name="Bose S."/>
            <person name="Knox T."/>
            <person name="Spanbauer T.L."/>
            <person name="Chertkov O."/>
            <person name="Coates J.D."/>
        </authorList>
    </citation>
    <scope>NUCLEOTIDE SEQUENCE [LARGE SCALE GENOMIC DNA]</scope>
    <source>
        <strain evidence="2 3">TPSY</strain>
    </source>
</reference>
<feature type="compositionally biased region" description="Polar residues" evidence="1">
    <location>
        <begin position="1"/>
        <end position="41"/>
    </location>
</feature>
<evidence type="ECO:0000313" key="2">
    <source>
        <dbReference type="EMBL" id="ACM33273.1"/>
    </source>
</evidence>
<organism evidence="2 3">
    <name type="scientific">Acidovorax ebreus (strain TPSY)</name>
    <name type="common">Diaphorobacter sp. (strain TPSY)</name>
    <dbReference type="NCBI Taxonomy" id="535289"/>
    <lineage>
        <taxon>Bacteria</taxon>
        <taxon>Pseudomonadati</taxon>
        <taxon>Pseudomonadota</taxon>
        <taxon>Betaproteobacteria</taxon>
        <taxon>Burkholderiales</taxon>
        <taxon>Comamonadaceae</taxon>
        <taxon>Diaphorobacter</taxon>
    </lineage>
</organism>
<feature type="region of interest" description="Disordered" evidence="1">
    <location>
        <begin position="1"/>
        <end position="56"/>
    </location>
</feature>
<evidence type="ECO:0000256" key="1">
    <source>
        <dbReference type="SAM" id="MobiDB-lite"/>
    </source>
</evidence>
<feature type="compositionally biased region" description="Low complexity" evidence="1">
    <location>
        <begin position="42"/>
        <end position="56"/>
    </location>
</feature>
<dbReference type="KEGG" id="dia:Dtpsy_1816"/>
<dbReference type="Proteomes" id="UP000000450">
    <property type="component" value="Chromosome"/>
</dbReference>
<sequence>MPNNNPQGHNQYTENANQRKSQSRQGGATASGQNSTRSQGDSNVKSGSSNRSSKQR</sequence>
<proteinExistence type="predicted"/>
<evidence type="ECO:0000313" key="3">
    <source>
        <dbReference type="Proteomes" id="UP000000450"/>
    </source>
</evidence>
<gene>
    <name evidence="2" type="ordered locus">Dtpsy_1816</name>
</gene>